<accession>V4A1B2</accession>
<dbReference type="KEGG" id="lgi:LOTGIDRAFT_104153"/>
<name>V4A1B2_LOTGI</name>
<dbReference type="GeneID" id="20229828"/>
<sequence length="58" mass="6805">FITGNQLKVHVKVHITGKPYHCDVFNKQFITENQLKVHVKVHITDKPTTVIIVKRIHY</sequence>
<keyword evidence="1" id="KW-0862">Zinc</keyword>
<keyword evidence="4" id="KW-1185">Reference proteome</keyword>
<evidence type="ECO:0000313" key="4">
    <source>
        <dbReference type="Proteomes" id="UP000030746"/>
    </source>
</evidence>
<reference evidence="3 4" key="1">
    <citation type="journal article" date="2013" name="Nature">
        <title>Insights into bilaterian evolution from three spiralian genomes.</title>
        <authorList>
            <person name="Simakov O."/>
            <person name="Marletaz F."/>
            <person name="Cho S.J."/>
            <person name="Edsinger-Gonzales E."/>
            <person name="Havlak P."/>
            <person name="Hellsten U."/>
            <person name="Kuo D.H."/>
            <person name="Larsson T."/>
            <person name="Lv J."/>
            <person name="Arendt D."/>
            <person name="Savage R."/>
            <person name="Osoegawa K."/>
            <person name="de Jong P."/>
            <person name="Grimwood J."/>
            <person name="Chapman J.A."/>
            <person name="Shapiro H."/>
            <person name="Aerts A."/>
            <person name="Otillar R.P."/>
            <person name="Terry A.Y."/>
            <person name="Boore J.L."/>
            <person name="Grigoriev I.V."/>
            <person name="Lindberg D.R."/>
            <person name="Seaver E.C."/>
            <person name="Weisblat D.A."/>
            <person name="Putnam N.H."/>
            <person name="Rokhsar D.S."/>
        </authorList>
    </citation>
    <scope>NUCLEOTIDE SEQUENCE [LARGE SCALE GENOMIC DNA]</scope>
</reference>
<dbReference type="RefSeq" id="XP_009051471.1">
    <property type="nucleotide sequence ID" value="XM_009053223.1"/>
</dbReference>
<dbReference type="HOGENOM" id="CLU_2984979_0_0_1"/>
<proteinExistence type="predicted"/>
<dbReference type="GO" id="GO:0008270">
    <property type="term" value="F:zinc ion binding"/>
    <property type="evidence" value="ECO:0007669"/>
    <property type="project" value="UniProtKB-KW"/>
</dbReference>
<evidence type="ECO:0000259" key="2">
    <source>
        <dbReference type="PROSITE" id="PS50157"/>
    </source>
</evidence>
<gene>
    <name evidence="3" type="ORF">LOTGIDRAFT_104153</name>
</gene>
<dbReference type="InterPro" id="IPR036236">
    <property type="entry name" value="Znf_C2H2_sf"/>
</dbReference>
<evidence type="ECO:0000313" key="3">
    <source>
        <dbReference type="EMBL" id="ESO97613.1"/>
    </source>
</evidence>
<protein>
    <recommendedName>
        <fullName evidence="2">C2H2-type domain-containing protein</fullName>
    </recommendedName>
</protein>
<dbReference type="EMBL" id="KB201304">
    <property type="protein sequence ID" value="ESO97613.1"/>
    <property type="molecule type" value="Genomic_DNA"/>
</dbReference>
<dbReference type="SUPFAM" id="SSF57667">
    <property type="entry name" value="beta-beta-alpha zinc fingers"/>
    <property type="match status" value="1"/>
</dbReference>
<dbReference type="AlphaFoldDB" id="V4A1B2"/>
<dbReference type="OrthoDB" id="654211at2759"/>
<evidence type="ECO:0000256" key="1">
    <source>
        <dbReference type="PROSITE-ProRule" id="PRU00042"/>
    </source>
</evidence>
<dbReference type="Proteomes" id="UP000030746">
    <property type="component" value="Unassembled WGS sequence"/>
</dbReference>
<dbReference type="CTD" id="20229828"/>
<keyword evidence="1" id="KW-0863">Zinc-finger</keyword>
<dbReference type="Gene3D" id="3.30.160.60">
    <property type="entry name" value="Classic Zinc Finger"/>
    <property type="match status" value="1"/>
</dbReference>
<feature type="domain" description="C2H2-type" evidence="2">
    <location>
        <begin position="20"/>
        <end position="47"/>
    </location>
</feature>
<keyword evidence="1" id="KW-0479">Metal-binding</keyword>
<dbReference type="InterPro" id="IPR013087">
    <property type="entry name" value="Znf_C2H2_type"/>
</dbReference>
<organism evidence="3 4">
    <name type="scientific">Lottia gigantea</name>
    <name type="common">Giant owl limpet</name>
    <dbReference type="NCBI Taxonomy" id="225164"/>
    <lineage>
        <taxon>Eukaryota</taxon>
        <taxon>Metazoa</taxon>
        <taxon>Spiralia</taxon>
        <taxon>Lophotrochozoa</taxon>
        <taxon>Mollusca</taxon>
        <taxon>Gastropoda</taxon>
        <taxon>Patellogastropoda</taxon>
        <taxon>Lottioidea</taxon>
        <taxon>Lottiidae</taxon>
        <taxon>Lottia</taxon>
    </lineage>
</organism>
<feature type="non-terminal residue" evidence="3">
    <location>
        <position position="1"/>
    </location>
</feature>
<dbReference type="PROSITE" id="PS50157">
    <property type="entry name" value="ZINC_FINGER_C2H2_2"/>
    <property type="match status" value="1"/>
</dbReference>